<feature type="non-terminal residue" evidence="1">
    <location>
        <position position="95"/>
    </location>
</feature>
<evidence type="ECO:0000313" key="2">
    <source>
        <dbReference type="Proteomes" id="UP000799754"/>
    </source>
</evidence>
<name>A0ACB6S4W8_9PLEO</name>
<dbReference type="EMBL" id="MU006710">
    <property type="protein sequence ID" value="KAF2629300.1"/>
    <property type="molecule type" value="Genomic_DNA"/>
</dbReference>
<protein>
    <submittedName>
        <fullName evidence="1">DNase I-like protein</fullName>
    </submittedName>
</protein>
<organism evidence="1 2">
    <name type="scientific">Macroventuria anomochaeta</name>
    <dbReference type="NCBI Taxonomy" id="301207"/>
    <lineage>
        <taxon>Eukaryota</taxon>
        <taxon>Fungi</taxon>
        <taxon>Dikarya</taxon>
        <taxon>Ascomycota</taxon>
        <taxon>Pezizomycotina</taxon>
        <taxon>Dothideomycetes</taxon>
        <taxon>Pleosporomycetidae</taxon>
        <taxon>Pleosporales</taxon>
        <taxon>Pleosporineae</taxon>
        <taxon>Didymellaceae</taxon>
        <taxon>Macroventuria</taxon>
    </lineage>
</organism>
<sequence length="95" mass="10613">PHGSLLLGDFNTHHPWWEPQCLAVSPGADSFVEWIESQHLELLNTPGTGTFFRSNMSRESVLDLSFVSQDLASRVEDWQVLPSIGSDHHGILFAI</sequence>
<gene>
    <name evidence="1" type="ORF">BU25DRAFT_317371</name>
</gene>
<accession>A0ACB6S4W8</accession>
<evidence type="ECO:0000313" key="1">
    <source>
        <dbReference type="EMBL" id="KAF2629300.1"/>
    </source>
</evidence>
<comment type="caution">
    <text evidence="1">The sequence shown here is derived from an EMBL/GenBank/DDBJ whole genome shotgun (WGS) entry which is preliminary data.</text>
</comment>
<reference evidence="1" key="1">
    <citation type="journal article" date="2020" name="Stud. Mycol.">
        <title>101 Dothideomycetes genomes: a test case for predicting lifestyles and emergence of pathogens.</title>
        <authorList>
            <person name="Haridas S."/>
            <person name="Albert R."/>
            <person name="Binder M."/>
            <person name="Bloem J."/>
            <person name="Labutti K."/>
            <person name="Salamov A."/>
            <person name="Andreopoulos B."/>
            <person name="Baker S."/>
            <person name="Barry K."/>
            <person name="Bills G."/>
            <person name="Bluhm B."/>
            <person name="Cannon C."/>
            <person name="Castanera R."/>
            <person name="Culley D."/>
            <person name="Daum C."/>
            <person name="Ezra D."/>
            <person name="Gonzalez J."/>
            <person name="Henrissat B."/>
            <person name="Kuo A."/>
            <person name="Liang C."/>
            <person name="Lipzen A."/>
            <person name="Lutzoni F."/>
            <person name="Magnuson J."/>
            <person name="Mondo S."/>
            <person name="Nolan M."/>
            <person name="Ohm R."/>
            <person name="Pangilinan J."/>
            <person name="Park H.-J."/>
            <person name="Ramirez L."/>
            <person name="Alfaro M."/>
            <person name="Sun H."/>
            <person name="Tritt A."/>
            <person name="Yoshinaga Y."/>
            <person name="Zwiers L.-H."/>
            <person name="Turgeon B."/>
            <person name="Goodwin S."/>
            <person name="Spatafora J."/>
            <person name="Crous P."/>
            <person name="Grigoriev I."/>
        </authorList>
    </citation>
    <scope>NUCLEOTIDE SEQUENCE</scope>
    <source>
        <strain evidence="1">CBS 525.71</strain>
    </source>
</reference>
<proteinExistence type="predicted"/>
<dbReference type="Proteomes" id="UP000799754">
    <property type="component" value="Unassembled WGS sequence"/>
</dbReference>
<keyword evidence="2" id="KW-1185">Reference proteome</keyword>
<feature type="non-terminal residue" evidence="1">
    <location>
        <position position="1"/>
    </location>
</feature>